<protein>
    <recommendedName>
        <fullName evidence="2">DUF4395 domain-containing protein</fullName>
    </recommendedName>
</protein>
<accession>A0A1Y1Q7S6</accession>
<name>A0A1Y1Q7S6_9GAMM</name>
<dbReference type="InterPro" id="IPR025508">
    <property type="entry name" value="DUF4395"/>
</dbReference>
<feature type="transmembrane region" description="Helical" evidence="1">
    <location>
        <begin position="123"/>
        <end position="149"/>
    </location>
</feature>
<feature type="transmembrane region" description="Helical" evidence="1">
    <location>
        <begin position="98"/>
        <end position="117"/>
    </location>
</feature>
<keyword evidence="1" id="KW-1133">Transmembrane helix</keyword>
<evidence type="ECO:0000259" key="2">
    <source>
        <dbReference type="Pfam" id="PF14340"/>
    </source>
</evidence>
<sequence>MNKHFYFGEVVDGYAVRVLNEREARAGAGLLFMFAILSFLYAYRTMDFRYTSIFITFFMVDFFIRVLVNPKYAPSLIIGRFFVSRQKPEYVGAAQKRFAWSIGLALSIIMFWLVVMVEMMTPIKIYICIACLILLFSETAFGICIGCILHNWIRKTPPTLCPGGVCEVRQKEAIQRIDWLQSSIALVTLAVVGMLSYQAFHAI</sequence>
<evidence type="ECO:0000256" key="1">
    <source>
        <dbReference type="SAM" id="Phobius"/>
    </source>
</evidence>
<keyword evidence="1" id="KW-0812">Transmembrane</keyword>
<feature type="domain" description="DUF4395" evidence="2">
    <location>
        <begin position="20"/>
        <end position="155"/>
    </location>
</feature>
<feature type="transmembrane region" description="Helical" evidence="1">
    <location>
        <begin position="179"/>
        <end position="200"/>
    </location>
</feature>
<evidence type="ECO:0000313" key="3">
    <source>
        <dbReference type="EMBL" id="OQW98778.1"/>
    </source>
</evidence>
<proteinExistence type="predicted"/>
<organism evidence="3 4">
    <name type="scientific">Thiothrix lacustris</name>
    <dbReference type="NCBI Taxonomy" id="525917"/>
    <lineage>
        <taxon>Bacteria</taxon>
        <taxon>Pseudomonadati</taxon>
        <taxon>Pseudomonadota</taxon>
        <taxon>Gammaproteobacteria</taxon>
        <taxon>Thiotrichales</taxon>
        <taxon>Thiotrichaceae</taxon>
        <taxon>Thiothrix</taxon>
    </lineage>
</organism>
<keyword evidence="1" id="KW-0472">Membrane</keyword>
<dbReference type="Proteomes" id="UP000192491">
    <property type="component" value="Unassembled WGS sequence"/>
</dbReference>
<gene>
    <name evidence="3" type="ORF">BWK73_51805</name>
</gene>
<dbReference type="Pfam" id="PF14340">
    <property type="entry name" value="DUF4395"/>
    <property type="match status" value="1"/>
</dbReference>
<evidence type="ECO:0000313" key="4">
    <source>
        <dbReference type="Proteomes" id="UP000192491"/>
    </source>
</evidence>
<dbReference type="EMBL" id="MTEJ01000735">
    <property type="protein sequence ID" value="OQW98778.1"/>
    <property type="molecule type" value="Genomic_DNA"/>
</dbReference>
<dbReference type="AlphaFoldDB" id="A0A1Y1Q7S6"/>
<comment type="caution">
    <text evidence="3">The sequence shown here is derived from an EMBL/GenBank/DDBJ whole genome shotgun (WGS) entry which is preliminary data.</text>
</comment>
<reference evidence="3 4" key="1">
    <citation type="submission" date="2017-01" db="EMBL/GenBank/DDBJ databases">
        <title>Novel large sulfur bacteria in the metagenomes of groundwater-fed chemosynthetic microbial mats in the Lake Huron basin.</title>
        <authorList>
            <person name="Sharrar A.M."/>
            <person name="Flood B.E."/>
            <person name="Bailey J.V."/>
            <person name="Jones D.S."/>
            <person name="Biddanda B."/>
            <person name="Ruberg S.A."/>
            <person name="Marcus D.N."/>
            <person name="Dick G.J."/>
        </authorList>
    </citation>
    <scope>NUCLEOTIDE SEQUENCE [LARGE SCALE GENOMIC DNA]</scope>
    <source>
        <strain evidence="3">A8</strain>
    </source>
</reference>
<feature type="transmembrane region" description="Helical" evidence="1">
    <location>
        <begin position="26"/>
        <end position="44"/>
    </location>
</feature>